<feature type="domain" description="RlpA-like protein double-psi beta-barrel" evidence="2">
    <location>
        <begin position="73"/>
        <end position="152"/>
    </location>
</feature>
<reference evidence="3" key="1">
    <citation type="journal article" date="2014" name="ISME J.">
        <title>Ecophysiology of Thioploca ingrica as revealed by the complete genome sequence supplemented with proteomic evidence.</title>
        <authorList>
            <person name="Kojima H."/>
            <person name="Ogura Y."/>
            <person name="Yamamoto N."/>
            <person name="Togashi T."/>
            <person name="Mori H."/>
            <person name="Watanabe T."/>
            <person name="Nemoto F."/>
            <person name="Kurokawa K."/>
            <person name="Hayashi T."/>
            <person name="Fukui M."/>
        </authorList>
    </citation>
    <scope>NUCLEOTIDE SEQUENCE [LARGE SCALE GENOMIC DNA]</scope>
</reference>
<protein>
    <submittedName>
        <fullName evidence="3">RlpA-like lipoprotein</fullName>
    </submittedName>
</protein>
<dbReference type="Proteomes" id="UP000031623">
    <property type="component" value="Chromosome"/>
</dbReference>
<organism evidence="3 4">
    <name type="scientific">Thioploca ingrica</name>
    <dbReference type="NCBI Taxonomy" id="40754"/>
    <lineage>
        <taxon>Bacteria</taxon>
        <taxon>Pseudomonadati</taxon>
        <taxon>Pseudomonadota</taxon>
        <taxon>Gammaproteobacteria</taxon>
        <taxon>Thiotrichales</taxon>
        <taxon>Thiotrichaceae</taxon>
        <taxon>Thioploca</taxon>
    </lineage>
</organism>
<dbReference type="PANTHER" id="PTHR34183">
    <property type="entry name" value="ENDOLYTIC PEPTIDOGLYCAN TRANSGLYCOSYLASE RLPA"/>
    <property type="match status" value="1"/>
</dbReference>
<keyword evidence="4" id="KW-1185">Reference proteome</keyword>
<evidence type="ECO:0000313" key="4">
    <source>
        <dbReference type="Proteomes" id="UP000031623"/>
    </source>
</evidence>
<dbReference type="KEGG" id="tig:THII_3512"/>
<sequence length="165" mass="18369">MLKKIRFWNQINIVFLLILTACSMWTEKKPGETNKPLVQATPQPSIPRREANQSLPQKTQPQSIPNLSGYLEQGIARWYDVTENGAKTASGDIYDLYEMTAAHATLPLLSRVRVTNLRTGQRVIVTINDRLSDRSASIKLSYAAASQLGLVTNHSPVEIRGLPPT</sequence>
<dbReference type="Pfam" id="PF03330">
    <property type="entry name" value="DPBB_1"/>
    <property type="match status" value="1"/>
</dbReference>
<feature type="compositionally biased region" description="Polar residues" evidence="1">
    <location>
        <begin position="52"/>
        <end position="63"/>
    </location>
</feature>
<dbReference type="STRING" id="40754.THII_3512"/>
<dbReference type="CDD" id="cd22268">
    <property type="entry name" value="DPBB_RlpA-like"/>
    <property type="match status" value="1"/>
</dbReference>
<feature type="region of interest" description="Disordered" evidence="1">
    <location>
        <begin position="30"/>
        <end position="63"/>
    </location>
</feature>
<evidence type="ECO:0000256" key="1">
    <source>
        <dbReference type="SAM" id="MobiDB-lite"/>
    </source>
</evidence>
<proteinExistence type="predicted"/>
<dbReference type="Gene3D" id="2.40.40.10">
    <property type="entry name" value="RlpA-like domain"/>
    <property type="match status" value="1"/>
</dbReference>
<dbReference type="EMBL" id="AP014633">
    <property type="protein sequence ID" value="BAP57809.1"/>
    <property type="molecule type" value="Genomic_DNA"/>
</dbReference>
<dbReference type="PROSITE" id="PS51257">
    <property type="entry name" value="PROKAR_LIPOPROTEIN"/>
    <property type="match status" value="1"/>
</dbReference>
<dbReference type="InterPro" id="IPR009009">
    <property type="entry name" value="RlpA-like_DPBB"/>
</dbReference>
<dbReference type="SUPFAM" id="SSF50685">
    <property type="entry name" value="Barwin-like endoglucanases"/>
    <property type="match status" value="1"/>
</dbReference>
<keyword evidence="3" id="KW-0449">Lipoprotein</keyword>
<evidence type="ECO:0000313" key="3">
    <source>
        <dbReference type="EMBL" id="BAP57809.1"/>
    </source>
</evidence>
<gene>
    <name evidence="3" type="ORF">THII_3512</name>
</gene>
<evidence type="ECO:0000259" key="2">
    <source>
        <dbReference type="Pfam" id="PF03330"/>
    </source>
</evidence>
<dbReference type="PANTHER" id="PTHR34183:SF1">
    <property type="entry name" value="ENDOLYTIC PEPTIDOGLYCAN TRANSGLYCOSYLASE RLPA"/>
    <property type="match status" value="1"/>
</dbReference>
<dbReference type="HOGENOM" id="CLU_1615789_0_0_6"/>
<dbReference type="InterPro" id="IPR036908">
    <property type="entry name" value="RlpA-like_sf"/>
</dbReference>
<dbReference type="AlphaFoldDB" id="A0A090AJZ5"/>
<accession>A0A090AJZ5</accession>
<name>A0A090AJZ5_9GAMM</name>